<sequence length="350" mass="38807">MAEEITIQLNDESLKVPSGITVKKALQLSGYKVTKFPEKEALFVPCEVGGCWSCAVLIDGEPKPACKTLVRDGLHINTSLPEKHQPRRIIHGFTGHPVGGVGTPWRLKRVHTYIEVACFAAGCNFRCPQCQNWDITYNGKSRPMTPSEAARRMTAARKEFGVDRMAISGGESTLNRAWLIGYVNALKSLNPDADAGIHIDTNGSILTKDYIDELIDAGMTDIGIDLKGCTTETFMRITAVKERGLAALYLSTAWKAVRYLAERYKDLIFTGVGIPYNAKLISLDEIGLIGKKLYEIDPKIQVCALDYRPEFERFDLQKPSYDEMVEVHNVLKDAGLKTVICQTDRGHIGP</sequence>
<dbReference type="InterPro" id="IPR034457">
    <property type="entry name" value="Organic_radical-activating"/>
</dbReference>
<dbReference type="InterPro" id="IPR007197">
    <property type="entry name" value="rSAM"/>
</dbReference>
<dbReference type="InterPro" id="IPR001041">
    <property type="entry name" value="2Fe-2S_ferredoxin-type"/>
</dbReference>
<dbReference type="Pfam" id="PF04055">
    <property type="entry name" value="Radical_SAM"/>
    <property type="match status" value="1"/>
</dbReference>
<dbReference type="Gene3D" id="3.10.20.740">
    <property type="match status" value="1"/>
</dbReference>
<feature type="domain" description="Radical SAM core" evidence="8">
    <location>
        <begin position="106"/>
        <end position="337"/>
    </location>
</feature>
<accession>A0A8J6TLV6</accession>
<reference evidence="9 10" key="1">
    <citation type="submission" date="2020-08" db="EMBL/GenBank/DDBJ databases">
        <title>Bridging the membrane lipid divide: bacteria of the FCB group superphylum have the potential to synthesize archaeal ether lipids.</title>
        <authorList>
            <person name="Villanueva L."/>
            <person name="Von Meijenfeldt F.A.B."/>
            <person name="Westbye A.B."/>
            <person name="Yadav S."/>
            <person name="Hopmans E.C."/>
            <person name="Dutilh B.E."/>
            <person name="Sinninghe Damste J.S."/>
        </authorList>
    </citation>
    <scope>NUCLEOTIDE SEQUENCE [LARGE SCALE GENOMIC DNA]</scope>
    <source>
        <strain evidence="9">NIOZ-UU30</strain>
    </source>
</reference>
<dbReference type="PANTHER" id="PTHR30352:SF13">
    <property type="entry name" value="GLYCYL-RADICAL ENZYME ACTIVATING ENZYME YJJW-RELATED"/>
    <property type="match status" value="1"/>
</dbReference>
<dbReference type="PROSITE" id="PS51918">
    <property type="entry name" value="RADICAL_SAM"/>
    <property type="match status" value="1"/>
</dbReference>
<dbReference type="Pfam" id="PF13510">
    <property type="entry name" value="Fer2_4"/>
    <property type="match status" value="1"/>
</dbReference>
<dbReference type="CDD" id="cd01335">
    <property type="entry name" value="Radical_SAM"/>
    <property type="match status" value="1"/>
</dbReference>
<dbReference type="Gene3D" id="3.20.20.70">
    <property type="entry name" value="Aldolase class I"/>
    <property type="match status" value="1"/>
</dbReference>
<evidence type="ECO:0000256" key="3">
    <source>
        <dbReference type="ARBA" id="ARBA00022691"/>
    </source>
</evidence>
<dbReference type="EMBL" id="JACNJH010000102">
    <property type="protein sequence ID" value="MBC8360741.1"/>
    <property type="molecule type" value="Genomic_DNA"/>
</dbReference>
<dbReference type="SUPFAM" id="SSF54292">
    <property type="entry name" value="2Fe-2S ferredoxin-like"/>
    <property type="match status" value="1"/>
</dbReference>
<dbReference type="PROSITE" id="PS51085">
    <property type="entry name" value="2FE2S_FER_2"/>
    <property type="match status" value="1"/>
</dbReference>
<dbReference type="GO" id="GO:0046872">
    <property type="term" value="F:metal ion binding"/>
    <property type="evidence" value="ECO:0007669"/>
    <property type="project" value="UniProtKB-KW"/>
</dbReference>
<dbReference type="PANTHER" id="PTHR30352">
    <property type="entry name" value="PYRUVATE FORMATE-LYASE-ACTIVATING ENZYME"/>
    <property type="match status" value="1"/>
</dbReference>
<keyword evidence="2" id="KW-0004">4Fe-4S</keyword>
<evidence type="ECO:0000256" key="1">
    <source>
        <dbReference type="ARBA" id="ARBA00001966"/>
    </source>
</evidence>
<dbReference type="Proteomes" id="UP000603434">
    <property type="component" value="Unassembled WGS sequence"/>
</dbReference>
<dbReference type="InterPro" id="IPR013785">
    <property type="entry name" value="Aldolase_TIM"/>
</dbReference>
<gene>
    <name evidence="9" type="ORF">H8E23_05035</name>
</gene>
<dbReference type="AlphaFoldDB" id="A0A8J6TLV6"/>
<evidence type="ECO:0000259" key="8">
    <source>
        <dbReference type="PROSITE" id="PS51918"/>
    </source>
</evidence>
<dbReference type="InterPro" id="IPR036010">
    <property type="entry name" value="2Fe-2S_ferredoxin-like_sf"/>
</dbReference>
<proteinExistence type="predicted"/>
<dbReference type="GO" id="GO:0051539">
    <property type="term" value="F:4 iron, 4 sulfur cluster binding"/>
    <property type="evidence" value="ECO:0007669"/>
    <property type="project" value="UniProtKB-KW"/>
</dbReference>
<dbReference type="GO" id="GO:0003824">
    <property type="term" value="F:catalytic activity"/>
    <property type="evidence" value="ECO:0007669"/>
    <property type="project" value="InterPro"/>
</dbReference>
<keyword evidence="4" id="KW-0479">Metal-binding</keyword>
<dbReference type="InterPro" id="IPR058240">
    <property type="entry name" value="rSAM_sf"/>
</dbReference>
<dbReference type="SUPFAM" id="SSF102114">
    <property type="entry name" value="Radical SAM enzymes"/>
    <property type="match status" value="1"/>
</dbReference>
<evidence type="ECO:0000256" key="6">
    <source>
        <dbReference type="ARBA" id="ARBA00023014"/>
    </source>
</evidence>
<evidence type="ECO:0000313" key="9">
    <source>
        <dbReference type="EMBL" id="MBC8360741.1"/>
    </source>
</evidence>
<dbReference type="SFLD" id="SFLDS00029">
    <property type="entry name" value="Radical_SAM"/>
    <property type="match status" value="1"/>
</dbReference>
<name>A0A8J6TLV6_9BACT</name>
<evidence type="ECO:0000256" key="5">
    <source>
        <dbReference type="ARBA" id="ARBA00023004"/>
    </source>
</evidence>
<keyword evidence="3" id="KW-0949">S-adenosyl-L-methionine</keyword>
<evidence type="ECO:0000313" key="10">
    <source>
        <dbReference type="Proteomes" id="UP000603434"/>
    </source>
</evidence>
<comment type="caution">
    <text evidence="9">The sequence shown here is derived from an EMBL/GenBank/DDBJ whole genome shotgun (WGS) entry which is preliminary data.</text>
</comment>
<keyword evidence="6" id="KW-0411">Iron-sulfur</keyword>
<organism evidence="9 10">
    <name type="scientific">Candidatus Desulfatibia profunda</name>
    <dbReference type="NCBI Taxonomy" id="2841695"/>
    <lineage>
        <taxon>Bacteria</taxon>
        <taxon>Pseudomonadati</taxon>
        <taxon>Thermodesulfobacteriota</taxon>
        <taxon>Desulfobacteria</taxon>
        <taxon>Desulfobacterales</taxon>
        <taxon>Desulfobacterales incertae sedis</taxon>
        <taxon>Candidatus Desulfatibia</taxon>
    </lineage>
</organism>
<dbReference type="SFLD" id="SFLDG01067">
    <property type="entry name" value="SPASM/twitch_domain_containing"/>
    <property type="match status" value="1"/>
</dbReference>
<evidence type="ECO:0000259" key="7">
    <source>
        <dbReference type="PROSITE" id="PS51085"/>
    </source>
</evidence>
<keyword evidence="5" id="KW-0408">Iron</keyword>
<feature type="domain" description="2Fe-2S ferredoxin-type" evidence="7">
    <location>
        <begin position="3"/>
        <end position="82"/>
    </location>
</feature>
<protein>
    <submittedName>
        <fullName evidence="9">Radical SAM protein</fullName>
    </submittedName>
</protein>
<comment type="cofactor">
    <cofactor evidence="1">
        <name>[4Fe-4S] cluster</name>
        <dbReference type="ChEBI" id="CHEBI:49883"/>
    </cofactor>
</comment>
<evidence type="ECO:0000256" key="4">
    <source>
        <dbReference type="ARBA" id="ARBA00022723"/>
    </source>
</evidence>
<evidence type="ECO:0000256" key="2">
    <source>
        <dbReference type="ARBA" id="ARBA00022485"/>
    </source>
</evidence>